<dbReference type="Gene3D" id="3.40.50.2300">
    <property type="match status" value="1"/>
</dbReference>
<dbReference type="AlphaFoldDB" id="A0A2J6XAI0"/>
<dbReference type="GO" id="GO:0006355">
    <property type="term" value="P:regulation of DNA-templated transcription"/>
    <property type="evidence" value="ECO:0007669"/>
    <property type="project" value="TreeGrafter"/>
</dbReference>
<keyword evidence="2" id="KW-0902">Two-component regulatory system</keyword>
<dbReference type="InterPro" id="IPR039420">
    <property type="entry name" value="WalR-like"/>
</dbReference>
<evidence type="ECO:0000256" key="2">
    <source>
        <dbReference type="ARBA" id="ARBA00023012"/>
    </source>
</evidence>
<evidence type="ECO:0000256" key="1">
    <source>
        <dbReference type="ARBA" id="ARBA00022553"/>
    </source>
</evidence>
<keyword evidence="5" id="KW-0804">Transcription</keyword>
<dbReference type="SUPFAM" id="SSF52172">
    <property type="entry name" value="CheY-like"/>
    <property type="match status" value="1"/>
</dbReference>
<evidence type="ECO:0000256" key="4">
    <source>
        <dbReference type="ARBA" id="ARBA00023125"/>
    </source>
</evidence>
<dbReference type="GO" id="GO:0000156">
    <property type="term" value="F:phosphorelay response regulator activity"/>
    <property type="evidence" value="ECO:0007669"/>
    <property type="project" value="TreeGrafter"/>
</dbReference>
<dbReference type="PANTHER" id="PTHR48111">
    <property type="entry name" value="REGULATOR OF RPOS"/>
    <property type="match status" value="1"/>
</dbReference>
<gene>
    <name evidence="8" type="ORF">C0184_03420</name>
</gene>
<dbReference type="GO" id="GO:0005829">
    <property type="term" value="C:cytosol"/>
    <property type="evidence" value="ECO:0007669"/>
    <property type="project" value="TreeGrafter"/>
</dbReference>
<name>A0A2J6XAI0_9CHLR</name>
<dbReference type="GO" id="GO:0032993">
    <property type="term" value="C:protein-DNA complex"/>
    <property type="evidence" value="ECO:0007669"/>
    <property type="project" value="TreeGrafter"/>
</dbReference>
<evidence type="ECO:0000313" key="8">
    <source>
        <dbReference type="EMBL" id="PMP84594.1"/>
    </source>
</evidence>
<dbReference type="EMBL" id="PNIQ01000227">
    <property type="protein sequence ID" value="PMP84594.1"/>
    <property type="molecule type" value="Genomic_DNA"/>
</dbReference>
<dbReference type="InterPro" id="IPR011006">
    <property type="entry name" value="CheY-like_superfamily"/>
</dbReference>
<feature type="modified residue" description="4-aspartylphosphate" evidence="6">
    <location>
        <position position="54"/>
    </location>
</feature>
<protein>
    <submittedName>
        <fullName evidence="8">DNA-binding response regulator</fullName>
    </submittedName>
</protein>
<evidence type="ECO:0000313" key="9">
    <source>
        <dbReference type="Proteomes" id="UP000243376"/>
    </source>
</evidence>
<organism evidence="8 9">
    <name type="scientific">Chloroflexus aggregans</name>
    <dbReference type="NCBI Taxonomy" id="152260"/>
    <lineage>
        <taxon>Bacteria</taxon>
        <taxon>Bacillati</taxon>
        <taxon>Chloroflexota</taxon>
        <taxon>Chloroflexia</taxon>
        <taxon>Chloroflexales</taxon>
        <taxon>Chloroflexineae</taxon>
        <taxon>Chloroflexaceae</taxon>
        <taxon>Chloroflexus</taxon>
    </lineage>
</organism>
<accession>A0A2J6XAI0</accession>
<comment type="caution">
    <text evidence="8">The sequence shown here is derived from an EMBL/GenBank/DDBJ whole genome shotgun (WGS) entry which is preliminary data.</text>
</comment>
<evidence type="ECO:0000259" key="7">
    <source>
        <dbReference type="PROSITE" id="PS50110"/>
    </source>
</evidence>
<dbReference type="PROSITE" id="PS50110">
    <property type="entry name" value="RESPONSE_REGULATORY"/>
    <property type="match status" value="1"/>
</dbReference>
<keyword evidence="4 8" id="KW-0238">DNA-binding</keyword>
<reference evidence="8 9" key="1">
    <citation type="submission" date="2018-01" db="EMBL/GenBank/DDBJ databases">
        <title>Metagenomic assembled genomes from two thermal pools in the Uzon Caldera, Kamchatka, Russia.</title>
        <authorList>
            <person name="Wilkins L."/>
            <person name="Ettinger C."/>
        </authorList>
    </citation>
    <scope>NUCLEOTIDE SEQUENCE [LARGE SCALE GENOMIC DNA]</scope>
    <source>
        <strain evidence="8">ZAV-02</strain>
    </source>
</reference>
<feature type="domain" description="Response regulatory" evidence="7">
    <location>
        <begin position="5"/>
        <end position="88"/>
    </location>
</feature>
<dbReference type="SMART" id="SM00448">
    <property type="entry name" value="REC"/>
    <property type="match status" value="1"/>
</dbReference>
<dbReference type="GO" id="GO:0000976">
    <property type="term" value="F:transcription cis-regulatory region binding"/>
    <property type="evidence" value="ECO:0007669"/>
    <property type="project" value="TreeGrafter"/>
</dbReference>
<dbReference type="CDD" id="cd17574">
    <property type="entry name" value="REC_OmpR"/>
    <property type="match status" value="1"/>
</dbReference>
<evidence type="ECO:0000256" key="6">
    <source>
        <dbReference type="PROSITE-ProRule" id="PRU00169"/>
    </source>
</evidence>
<evidence type="ECO:0000256" key="5">
    <source>
        <dbReference type="ARBA" id="ARBA00023163"/>
    </source>
</evidence>
<feature type="non-terminal residue" evidence="8">
    <location>
        <position position="88"/>
    </location>
</feature>
<dbReference type="FunFam" id="3.40.50.2300:FF:000001">
    <property type="entry name" value="DNA-binding response regulator PhoB"/>
    <property type="match status" value="1"/>
</dbReference>
<dbReference type="InterPro" id="IPR001789">
    <property type="entry name" value="Sig_transdc_resp-reg_receiver"/>
</dbReference>
<keyword evidence="1 6" id="KW-0597">Phosphoprotein</keyword>
<keyword evidence="3" id="KW-0805">Transcription regulation</keyword>
<sequence length="88" mass="9683">MEAATILVVDDEQPIVDLVSSYLINEGFIVHRAFDGPSALALARSVKPDLVILDIMLPGLDGIEVCRQLNRETTVYILMLTARADEID</sequence>
<dbReference type="Pfam" id="PF00072">
    <property type="entry name" value="Response_reg"/>
    <property type="match status" value="1"/>
</dbReference>
<dbReference type="PANTHER" id="PTHR48111:SF4">
    <property type="entry name" value="DNA-BINDING DUAL TRANSCRIPTIONAL REGULATOR OMPR"/>
    <property type="match status" value="1"/>
</dbReference>
<dbReference type="Proteomes" id="UP000243376">
    <property type="component" value="Unassembled WGS sequence"/>
</dbReference>
<proteinExistence type="predicted"/>
<evidence type="ECO:0000256" key="3">
    <source>
        <dbReference type="ARBA" id="ARBA00023015"/>
    </source>
</evidence>